<feature type="region of interest" description="Disordered" evidence="1">
    <location>
        <begin position="1"/>
        <end position="24"/>
    </location>
</feature>
<dbReference type="AlphaFoldDB" id="A0AAE8ZRZ3"/>
<protein>
    <submittedName>
        <fullName evidence="2">Uncharacterized protein</fullName>
    </submittedName>
</protein>
<evidence type="ECO:0000313" key="2">
    <source>
        <dbReference type="EMBL" id="ULT83578.1"/>
    </source>
</evidence>
<accession>A0AAE8ZRZ3</accession>
<proteinExistence type="predicted"/>
<reference evidence="2 3" key="1">
    <citation type="submission" date="2022-05" db="EMBL/GenBank/DDBJ databases">
        <title>Chromosome-level reference genomes for two strains of Caenorhabditis briggsae: an improved platform for comparative genomics.</title>
        <authorList>
            <person name="Stevens L."/>
            <person name="Andersen E.C."/>
        </authorList>
    </citation>
    <scope>NUCLEOTIDE SEQUENCE [LARGE SCALE GENOMIC DNA]</scope>
    <source>
        <strain evidence="2">QX1410_ONT</strain>
        <tissue evidence="2">Whole-organism</tissue>
    </source>
</reference>
<name>A0AAE8ZRZ3_CAEBR</name>
<evidence type="ECO:0000313" key="3">
    <source>
        <dbReference type="Proteomes" id="UP000827892"/>
    </source>
</evidence>
<dbReference type="EMBL" id="CP090896">
    <property type="protein sequence ID" value="ULT83578.1"/>
    <property type="molecule type" value="Genomic_DNA"/>
</dbReference>
<dbReference type="Proteomes" id="UP000827892">
    <property type="component" value="Chromosome X"/>
</dbReference>
<gene>
    <name evidence="2" type="ORF">L3Y34_012668</name>
</gene>
<organism evidence="2 3">
    <name type="scientific">Caenorhabditis briggsae</name>
    <dbReference type="NCBI Taxonomy" id="6238"/>
    <lineage>
        <taxon>Eukaryota</taxon>
        <taxon>Metazoa</taxon>
        <taxon>Ecdysozoa</taxon>
        <taxon>Nematoda</taxon>
        <taxon>Chromadorea</taxon>
        <taxon>Rhabditida</taxon>
        <taxon>Rhabditina</taxon>
        <taxon>Rhabditomorpha</taxon>
        <taxon>Rhabditoidea</taxon>
        <taxon>Rhabditidae</taxon>
        <taxon>Peloderinae</taxon>
        <taxon>Caenorhabditis</taxon>
    </lineage>
</organism>
<evidence type="ECO:0000256" key="1">
    <source>
        <dbReference type="SAM" id="MobiDB-lite"/>
    </source>
</evidence>
<sequence>MFFSSSSSSASSSISSSSSGSSTSAAPIVTKMEITKEDVRNYKETLRGMKGRKYSALAMHLITNETIYRVTMECAVKAIKILKKVISRGPCRYKLGSKTDNLVQLYKKIHDEYKDMILKMDIKMMPSKAEYLIECWLKKDAAQKAAQEHKDRKKERKAARVAAAVSRQSAGSPTNSYTQAIYSNIMKPRVEVTYENLPAFYCSDEIII</sequence>